<dbReference type="PANTHER" id="PTHR10210">
    <property type="entry name" value="RIBOSE-PHOSPHATE DIPHOSPHOKINASE FAMILY MEMBER"/>
    <property type="match status" value="1"/>
</dbReference>
<proteinExistence type="predicted"/>
<dbReference type="SMART" id="SM01400">
    <property type="entry name" value="Pribosyltran_N"/>
    <property type="match status" value="1"/>
</dbReference>
<organism evidence="9 10">
    <name type="scientific">Nocardia africana</name>
    <dbReference type="NCBI Taxonomy" id="134964"/>
    <lineage>
        <taxon>Bacteria</taxon>
        <taxon>Bacillati</taxon>
        <taxon>Actinomycetota</taxon>
        <taxon>Actinomycetes</taxon>
        <taxon>Mycobacteriales</taxon>
        <taxon>Nocardiaceae</taxon>
        <taxon>Nocardia</taxon>
    </lineage>
</organism>
<keyword evidence="3" id="KW-0545">Nucleotide biosynthesis</keyword>
<dbReference type="InterPro" id="IPR000836">
    <property type="entry name" value="PRTase_dom"/>
</dbReference>
<evidence type="ECO:0000256" key="2">
    <source>
        <dbReference type="ARBA" id="ARBA00022679"/>
    </source>
</evidence>
<accession>A0ABW6NKV9</accession>
<dbReference type="InterPro" id="IPR029057">
    <property type="entry name" value="PRTase-like"/>
</dbReference>
<dbReference type="Pfam" id="PF13793">
    <property type="entry name" value="Pribosyltran_N"/>
    <property type="match status" value="1"/>
</dbReference>
<evidence type="ECO:0000313" key="9">
    <source>
        <dbReference type="EMBL" id="MFF0455790.1"/>
    </source>
</evidence>
<comment type="caution">
    <text evidence="9">The sequence shown here is derived from an EMBL/GenBank/DDBJ whole genome shotgun (WGS) entry which is preliminary data.</text>
</comment>
<keyword evidence="2 9" id="KW-0808">Transferase</keyword>
<dbReference type="Proteomes" id="UP001601521">
    <property type="component" value="Unassembled WGS sequence"/>
</dbReference>
<comment type="catalytic activity">
    <reaction evidence="7">
        <text>D-ribose 5-phosphate + ATP = 5-phospho-alpha-D-ribose 1-diphosphate + AMP + H(+)</text>
        <dbReference type="Rhea" id="RHEA:15609"/>
        <dbReference type="ChEBI" id="CHEBI:15378"/>
        <dbReference type="ChEBI" id="CHEBI:30616"/>
        <dbReference type="ChEBI" id="CHEBI:58017"/>
        <dbReference type="ChEBI" id="CHEBI:78346"/>
        <dbReference type="ChEBI" id="CHEBI:456215"/>
        <dbReference type="EC" id="2.7.6.1"/>
    </reaction>
</comment>
<dbReference type="PANTHER" id="PTHR10210:SF32">
    <property type="entry name" value="RIBOSE-PHOSPHATE PYROPHOSPHOKINASE 2"/>
    <property type="match status" value="1"/>
</dbReference>
<dbReference type="Pfam" id="PF14572">
    <property type="entry name" value="Pribosyl_synth"/>
    <property type="match status" value="1"/>
</dbReference>
<evidence type="ECO:0000256" key="7">
    <source>
        <dbReference type="ARBA" id="ARBA00049535"/>
    </source>
</evidence>
<dbReference type="RefSeq" id="WP_387252723.1">
    <property type="nucleotide sequence ID" value="NZ_JBIALX010000008.1"/>
</dbReference>
<evidence type="ECO:0000256" key="4">
    <source>
        <dbReference type="ARBA" id="ARBA00022741"/>
    </source>
</evidence>
<feature type="domain" description="Ribose-phosphate pyrophosphokinase N-terminal" evidence="8">
    <location>
        <begin position="5"/>
        <end position="120"/>
    </location>
</feature>
<dbReference type="SUPFAM" id="SSF53271">
    <property type="entry name" value="PRTase-like"/>
    <property type="match status" value="1"/>
</dbReference>
<dbReference type="Gene3D" id="3.40.50.2020">
    <property type="match status" value="2"/>
</dbReference>
<name>A0ABW6NKV9_9NOCA</name>
<dbReference type="CDD" id="cd06223">
    <property type="entry name" value="PRTases_typeI"/>
    <property type="match status" value="1"/>
</dbReference>
<dbReference type="InterPro" id="IPR029099">
    <property type="entry name" value="Pribosyltran_N"/>
</dbReference>
<dbReference type="EMBL" id="JBIALX010000008">
    <property type="protein sequence ID" value="MFF0455790.1"/>
    <property type="molecule type" value="Genomic_DNA"/>
</dbReference>
<keyword evidence="5" id="KW-0418">Kinase</keyword>
<evidence type="ECO:0000313" key="10">
    <source>
        <dbReference type="Proteomes" id="UP001601521"/>
    </source>
</evidence>
<keyword evidence="4" id="KW-0547">Nucleotide-binding</keyword>
<keyword evidence="6" id="KW-0067">ATP-binding</keyword>
<dbReference type="InterPro" id="IPR005946">
    <property type="entry name" value="Rib-P_diPkinase"/>
</dbReference>
<evidence type="ECO:0000256" key="3">
    <source>
        <dbReference type="ARBA" id="ARBA00022727"/>
    </source>
</evidence>
<protein>
    <recommendedName>
        <fullName evidence="1">ribose-phosphate diphosphokinase</fullName>
        <ecNumber evidence="1">2.7.6.1</ecNumber>
    </recommendedName>
</protein>
<evidence type="ECO:0000256" key="1">
    <source>
        <dbReference type="ARBA" id="ARBA00013247"/>
    </source>
</evidence>
<sequence length="304" mass="31756">MSALRIIRGSANPPLADAVVARVGGQSPECCDAQPTAGGERRVVVADVSGDDVYIVQPTSPPVGEHMVELLLLIDACRRAGADRITAVLPYFGYARQDRGTVAGEAIGVRVAAEAIAHAGADRLVVVDPHTPALEAICPIPVEILTAVPLLASELEPAMIGRGVAVAPDLGAGERAERFAAALRASVAVVRKHRMSDTRVRALDLLGDVTGCPVALVDDMICTGATIEAAAHLVRYQASDTLVAATHGPLSDGAAARLHELGLRRIVVTDSVFHDADTGKIEVCSIAPLLADAIIRLHEDRRRG</sequence>
<reference evidence="9 10" key="1">
    <citation type="submission" date="2024-10" db="EMBL/GenBank/DDBJ databases">
        <title>The Natural Products Discovery Center: Release of the First 8490 Sequenced Strains for Exploring Actinobacteria Biosynthetic Diversity.</title>
        <authorList>
            <person name="Kalkreuter E."/>
            <person name="Kautsar S.A."/>
            <person name="Yang D."/>
            <person name="Bader C.D."/>
            <person name="Teijaro C.N."/>
            <person name="Fluegel L."/>
            <person name="Davis C.M."/>
            <person name="Simpson J.R."/>
            <person name="Lauterbach L."/>
            <person name="Steele A.D."/>
            <person name="Gui C."/>
            <person name="Meng S."/>
            <person name="Li G."/>
            <person name="Viehrig K."/>
            <person name="Ye F."/>
            <person name="Su P."/>
            <person name="Kiefer A.F."/>
            <person name="Nichols A."/>
            <person name="Cepeda A.J."/>
            <person name="Yan W."/>
            <person name="Fan B."/>
            <person name="Jiang Y."/>
            <person name="Adhikari A."/>
            <person name="Zheng C.-J."/>
            <person name="Schuster L."/>
            <person name="Cowan T.M."/>
            <person name="Smanski M.J."/>
            <person name="Chevrette M.G."/>
            <person name="De Carvalho L.P.S."/>
            <person name="Shen B."/>
        </authorList>
    </citation>
    <scope>NUCLEOTIDE SEQUENCE [LARGE SCALE GENOMIC DNA]</scope>
    <source>
        <strain evidence="9 10">NPDC004550</strain>
    </source>
</reference>
<dbReference type="GO" id="GO:0004749">
    <property type="term" value="F:ribose phosphate diphosphokinase activity"/>
    <property type="evidence" value="ECO:0007669"/>
    <property type="project" value="UniProtKB-EC"/>
</dbReference>
<evidence type="ECO:0000256" key="5">
    <source>
        <dbReference type="ARBA" id="ARBA00022777"/>
    </source>
</evidence>
<dbReference type="NCBIfam" id="TIGR01251">
    <property type="entry name" value="ribP_PPkin"/>
    <property type="match status" value="1"/>
</dbReference>
<dbReference type="EC" id="2.7.6.1" evidence="1"/>
<gene>
    <name evidence="9" type="ORF">ACFYTH_20700</name>
</gene>
<evidence type="ECO:0000256" key="6">
    <source>
        <dbReference type="ARBA" id="ARBA00022840"/>
    </source>
</evidence>
<evidence type="ECO:0000259" key="8">
    <source>
        <dbReference type="Pfam" id="PF13793"/>
    </source>
</evidence>
<keyword evidence="10" id="KW-1185">Reference proteome</keyword>